<dbReference type="CDD" id="cd10456">
    <property type="entry name" value="GIY-YIG_UPF0213"/>
    <property type="match status" value="1"/>
</dbReference>
<comment type="similarity">
    <text evidence="1">Belongs to the UPF0213 family.</text>
</comment>
<dbReference type="PANTHER" id="PTHR34477:SF1">
    <property type="entry name" value="UPF0213 PROTEIN YHBQ"/>
    <property type="match status" value="1"/>
</dbReference>
<evidence type="ECO:0000313" key="4">
    <source>
        <dbReference type="Proteomes" id="UP000287243"/>
    </source>
</evidence>
<evidence type="ECO:0000259" key="2">
    <source>
        <dbReference type="PROSITE" id="PS50164"/>
    </source>
</evidence>
<dbReference type="Pfam" id="PF01541">
    <property type="entry name" value="GIY-YIG"/>
    <property type="match status" value="1"/>
</dbReference>
<dbReference type="InterPro" id="IPR000305">
    <property type="entry name" value="GIY-YIG_endonuc"/>
</dbReference>
<accession>A0A410P3E1</accession>
<dbReference type="Proteomes" id="UP000287243">
    <property type="component" value="Chromosome"/>
</dbReference>
<sequence>MWYVYIIECKEGSFYTGITNNLKVRIGQHNRGHGCRFTKFRIPVKLLYHEIFPSREAALKREAEIKGWTRERKLALIAERL</sequence>
<dbReference type="OrthoDB" id="9807770at2"/>
<dbReference type="PANTHER" id="PTHR34477">
    <property type="entry name" value="UPF0213 PROTEIN YHBQ"/>
    <property type="match status" value="1"/>
</dbReference>
<dbReference type="EMBL" id="CP019384">
    <property type="protein sequence ID" value="QAT16524.1"/>
    <property type="molecule type" value="Genomic_DNA"/>
</dbReference>
<organism evidence="3 4">
    <name type="scientific">Velamenicoccus archaeovorus</name>
    <dbReference type="NCBI Taxonomy" id="1930593"/>
    <lineage>
        <taxon>Bacteria</taxon>
        <taxon>Pseudomonadati</taxon>
        <taxon>Candidatus Omnitrophota</taxon>
        <taxon>Candidatus Velamenicoccus</taxon>
    </lineage>
</organism>
<keyword evidence="3" id="KW-0255">Endonuclease</keyword>
<dbReference type="AlphaFoldDB" id="A0A410P3E1"/>
<keyword evidence="3" id="KW-0540">Nuclease</keyword>
<dbReference type="KEGG" id="vai:BU251_01670"/>
<evidence type="ECO:0000256" key="1">
    <source>
        <dbReference type="ARBA" id="ARBA00007435"/>
    </source>
</evidence>
<evidence type="ECO:0000313" key="3">
    <source>
        <dbReference type="EMBL" id="QAT16524.1"/>
    </source>
</evidence>
<gene>
    <name evidence="3" type="ORF">BU251_01670</name>
</gene>
<protein>
    <submittedName>
        <fullName evidence="3">Putative endonuclease containing a URI domain</fullName>
    </submittedName>
</protein>
<dbReference type="Gene3D" id="3.40.1440.10">
    <property type="entry name" value="GIY-YIG endonuclease"/>
    <property type="match status" value="1"/>
</dbReference>
<keyword evidence="3" id="KW-0378">Hydrolase</keyword>
<proteinExistence type="inferred from homology"/>
<feature type="domain" description="GIY-YIG" evidence="2">
    <location>
        <begin position="1"/>
        <end position="75"/>
    </location>
</feature>
<dbReference type="PROSITE" id="PS50164">
    <property type="entry name" value="GIY_YIG"/>
    <property type="match status" value="1"/>
</dbReference>
<dbReference type="SUPFAM" id="SSF82771">
    <property type="entry name" value="GIY-YIG endonuclease"/>
    <property type="match status" value="1"/>
</dbReference>
<dbReference type="RefSeq" id="WP_128699163.1">
    <property type="nucleotide sequence ID" value="NZ_CP019384.1"/>
</dbReference>
<dbReference type="InterPro" id="IPR050190">
    <property type="entry name" value="UPF0213_domain"/>
</dbReference>
<dbReference type="InterPro" id="IPR035901">
    <property type="entry name" value="GIY-YIG_endonuc_sf"/>
</dbReference>
<name>A0A410P3E1_VELA1</name>
<keyword evidence="4" id="KW-1185">Reference proteome</keyword>
<dbReference type="GO" id="GO:0004519">
    <property type="term" value="F:endonuclease activity"/>
    <property type="evidence" value="ECO:0007669"/>
    <property type="project" value="UniProtKB-KW"/>
</dbReference>
<reference evidence="3 4" key="1">
    <citation type="submission" date="2017-01" db="EMBL/GenBank/DDBJ databases">
        <title>First insights into the biology of 'candidatus Vampirococcus archaeovorus'.</title>
        <authorList>
            <person name="Kizina J."/>
            <person name="Jordan S."/>
            <person name="Stueber K."/>
            <person name="Reinhardt R."/>
            <person name="Harder J."/>
        </authorList>
    </citation>
    <scope>NUCLEOTIDE SEQUENCE [LARGE SCALE GENOMIC DNA]</scope>
    <source>
        <strain evidence="3 4">LiM</strain>
    </source>
</reference>